<dbReference type="InterPro" id="IPR013610">
    <property type="entry name" value="ArdC_N"/>
</dbReference>
<protein>
    <recommendedName>
        <fullName evidence="1">N-terminal domain-containing protein</fullName>
    </recommendedName>
</protein>
<comment type="caution">
    <text evidence="2">The sequence shown here is derived from an EMBL/GenBank/DDBJ whole genome shotgun (WGS) entry which is preliminary data.</text>
</comment>
<reference evidence="2 3" key="1">
    <citation type="submission" date="2015-01" db="EMBL/GenBank/DDBJ databases">
        <title>Genome sequencing of Jeotgalibacillus soli.</title>
        <authorList>
            <person name="Goh K.M."/>
            <person name="Chan K.-G."/>
            <person name="Yaakop A.S."/>
            <person name="Ee R."/>
            <person name="Gan H.M."/>
            <person name="Chan C.S."/>
        </authorList>
    </citation>
    <scope>NUCLEOTIDE SEQUENCE [LARGE SCALE GENOMIC DNA]</scope>
    <source>
        <strain evidence="2 3">P9</strain>
    </source>
</reference>
<dbReference type="RefSeq" id="WP_235420869.1">
    <property type="nucleotide sequence ID" value="NZ_JXRP01000012.1"/>
</dbReference>
<dbReference type="GO" id="GO:0003697">
    <property type="term" value="F:single-stranded DNA binding"/>
    <property type="evidence" value="ECO:0007669"/>
    <property type="project" value="InterPro"/>
</dbReference>
<keyword evidence="3" id="KW-1185">Reference proteome</keyword>
<sequence length="54" mass="6554">MLDQGEYETFMQLKETGGKVKKGEKSRIVVFWKWIEKENRETEEKEVIPCLRYD</sequence>
<dbReference type="AlphaFoldDB" id="A0A0C2VVN2"/>
<proteinExistence type="predicted"/>
<feature type="domain" description="N-terminal" evidence="1">
    <location>
        <begin position="7"/>
        <end position="47"/>
    </location>
</feature>
<dbReference type="EMBL" id="JXRP01000012">
    <property type="protein sequence ID" value="KIL48476.1"/>
    <property type="molecule type" value="Genomic_DNA"/>
</dbReference>
<dbReference type="Pfam" id="PF08401">
    <property type="entry name" value="ArdcN"/>
    <property type="match status" value="1"/>
</dbReference>
<evidence type="ECO:0000259" key="1">
    <source>
        <dbReference type="Pfam" id="PF08401"/>
    </source>
</evidence>
<dbReference type="PATRIC" id="fig|889306.3.peg.1568"/>
<name>A0A0C2VVN2_9BACL</name>
<gene>
    <name evidence="2" type="ORF">KP78_15590</name>
</gene>
<accession>A0A0C2VVN2</accession>
<evidence type="ECO:0000313" key="3">
    <source>
        <dbReference type="Proteomes" id="UP000031938"/>
    </source>
</evidence>
<dbReference type="Proteomes" id="UP000031938">
    <property type="component" value="Unassembled WGS sequence"/>
</dbReference>
<evidence type="ECO:0000313" key="2">
    <source>
        <dbReference type="EMBL" id="KIL48476.1"/>
    </source>
</evidence>
<organism evidence="2 3">
    <name type="scientific">Jeotgalibacillus soli</name>
    <dbReference type="NCBI Taxonomy" id="889306"/>
    <lineage>
        <taxon>Bacteria</taxon>
        <taxon>Bacillati</taxon>
        <taxon>Bacillota</taxon>
        <taxon>Bacilli</taxon>
        <taxon>Bacillales</taxon>
        <taxon>Caryophanaceae</taxon>
        <taxon>Jeotgalibacillus</taxon>
    </lineage>
</organism>